<gene>
    <name evidence="1" type="ORF">AVEN_59468_1</name>
</gene>
<comment type="caution">
    <text evidence="1">The sequence shown here is derived from an EMBL/GenBank/DDBJ whole genome shotgun (WGS) entry which is preliminary data.</text>
</comment>
<dbReference type="OrthoDB" id="421226at2759"/>
<dbReference type="EMBL" id="BGPR01003533">
    <property type="protein sequence ID" value="GBM89359.1"/>
    <property type="molecule type" value="Genomic_DNA"/>
</dbReference>
<proteinExistence type="predicted"/>
<dbReference type="Proteomes" id="UP000499080">
    <property type="component" value="Unassembled WGS sequence"/>
</dbReference>
<protein>
    <submittedName>
        <fullName evidence="1">Uncharacterized protein</fullName>
    </submittedName>
</protein>
<sequence length="131" mass="14325">MSCRRLCKRELASAGDVEMVGAVLPPTGRVGPWPVMATRGGRGCWVTEAAICENVGQDCGNGTITLDSTEKTIEGKKKQLIGIWTKKTGFYLEKVEQIIDQHSQQFTIYAGNIFAVPIIGLNFEIGHKRVS</sequence>
<reference evidence="1 2" key="1">
    <citation type="journal article" date="2019" name="Sci. Rep.">
        <title>Orb-weaving spider Araneus ventricosus genome elucidates the spidroin gene catalogue.</title>
        <authorList>
            <person name="Kono N."/>
            <person name="Nakamura H."/>
            <person name="Ohtoshi R."/>
            <person name="Moran D.A.P."/>
            <person name="Shinohara A."/>
            <person name="Yoshida Y."/>
            <person name="Fujiwara M."/>
            <person name="Mori M."/>
            <person name="Tomita M."/>
            <person name="Arakawa K."/>
        </authorList>
    </citation>
    <scope>NUCLEOTIDE SEQUENCE [LARGE SCALE GENOMIC DNA]</scope>
</reference>
<evidence type="ECO:0000313" key="1">
    <source>
        <dbReference type="EMBL" id="GBM89359.1"/>
    </source>
</evidence>
<keyword evidence="2" id="KW-1185">Reference proteome</keyword>
<dbReference type="AlphaFoldDB" id="A0A4Y2JIU8"/>
<accession>A0A4Y2JIU8</accession>
<organism evidence="1 2">
    <name type="scientific">Araneus ventricosus</name>
    <name type="common">Orbweaver spider</name>
    <name type="synonym">Epeira ventricosa</name>
    <dbReference type="NCBI Taxonomy" id="182803"/>
    <lineage>
        <taxon>Eukaryota</taxon>
        <taxon>Metazoa</taxon>
        <taxon>Ecdysozoa</taxon>
        <taxon>Arthropoda</taxon>
        <taxon>Chelicerata</taxon>
        <taxon>Arachnida</taxon>
        <taxon>Araneae</taxon>
        <taxon>Araneomorphae</taxon>
        <taxon>Entelegynae</taxon>
        <taxon>Araneoidea</taxon>
        <taxon>Araneidae</taxon>
        <taxon>Araneus</taxon>
    </lineage>
</organism>
<name>A0A4Y2JIU8_ARAVE</name>
<evidence type="ECO:0000313" key="2">
    <source>
        <dbReference type="Proteomes" id="UP000499080"/>
    </source>
</evidence>